<dbReference type="AlphaFoldDB" id="A0A5D0CMN2"/>
<evidence type="ECO:0000259" key="1">
    <source>
        <dbReference type="Pfam" id="PF13529"/>
    </source>
</evidence>
<dbReference type="RefSeq" id="WP_148457093.1">
    <property type="nucleotide sequence ID" value="NZ_VSDO01000005.1"/>
</dbReference>
<dbReference type="Pfam" id="PF13529">
    <property type="entry name" value="Peptidase_C39_2"/>
    <property type="match status" value="1"/>
</dbReference>
<reference evidence="2 3" key="1">
    <citation type="submission" date="2019-08" db="EMBL/GenBank/DDBJ databases">
        <title>Genome sequencing of Paenibacillus faecis DSM 23593(T).</title>
        <authorList>
            <person name="Kook J.-K."/>
            <person name="Park S.-N."/>
            <person name="Lim Y.K."/>
        </authorList>
    </citation>
    <scope>NUCLEOTIDE SEQUENCE [LARGE SCALE GENOMIC DNA]</scope>
    <source>
        <strain evidence="2 3">DSM 23593</strain>
    </source>
</reference>
<keyword evidence="3" id="KW-1185">Reference proteome</keyword>
<accession>A0A5D0CMN2</accession>
<protein>
    <recommendedName>
        <fullName evidence="1">Peptidase C39-like domain-containing protein</fullName>
    </recommendedName>
</protein>
<comment type="caution">
    <text evidence="2">The sequence shown here is derived from an EMBL/GenBank/DDBJ whole genome shotgun (WGS) entry which is preliminary data.</text>
</comment>
<dbReference type="InterPro" id="IPR039564">
    <property type="entry name" value="Peptidase_C39-like"/>
</dbReference>
<dbReference type="EMBL" id="VSDO01000005">
    <property type="protein sequence ID" value="TYA10942.1"/>
    <property type="molecule type" value="Genomic_DNA"/>
</dbReference>
<dbReference type="OrthoDB" id="3186156at2"/>
<evidence type="ECO:0000313" key="3">
    <source>
        <dbReference type="Proteomes" id="UP000325218"/>
    </source>
</evidence>
<organism evidence="2 3">
    <name type="scientific">Paenibacillus faecis</name>
    <dbReference type="NCBI Taxonomy" id="862114"/>
    <lineage>
        <taxon>Bacteria</taxon>
        <taxon>Bacillati</taxon>
        <taxon>Bacillota</taxon>
        <taxon>Bacilli</taxon>
        <taxon>Bacillales</taxon>
        <taxon>Paenibacillaceae</taxon>
        <taxon>Paenibacillus</taxon>
    </lineage>
</organism>
<gene>
    <name evidence="2" type="ORF">FRY98_24545</name>
</gene>
<evidence type="ECO:0000313" key="2">
    <source>
        <dbReference type="EMBL" id="TYA10942.1"/>
    </source>
</evidence>
<name>A0A5D0CMN2_9BACL</name>
<proteinExistence type="predicted"/>
<dbReference type="Proteomes" id="UP000325218">
    <property type="component" value="Unassembled WGS sequence"/>
</dbReference>
<dbReference type="Gene3D" id="3.90.70.10">
    <property type="entry name" value="Cysteine proteinases"/>
    <property type="match status" value="1"/>
</dbReference>
<sequence>MKLVYYSQEDPRWRNVMYSITGDKKQTIGTSACGPTCASMVASSYTGKTILPTEAASFAVKKGFRTANSGTDWGFFKKFFEQYGLECKQTGSLADVKAALKAGELAIASMGPGHTTGGGHYIHLVGISKEGWIDVYDPNHDNRKYGNDGLIEQGVRDDGKIKVKEIVFAREAKQYWIISKPKQEDDEVKREEFEALEKRIEAIEKHINISGNQEPPAWAVEAIGAAKAAGAIKTSADKSLSEIKMIQMLFNMGFFNKEAK</sequence>
<feature type="domain" description="Peptidase C39-like" evidence="1">
    <location>
        <begin position="5"/>
        <end position="139"/>
    </location>
</feature>